<dbReference type="InterPro" id="IPR011624">
    <property type="entry name" value="Metal-dep_PHydrolase_7TM_extra"/>
</dbReference>
<keyword evidence="1" id="KW-0812">Transmembrane</keyword>
<reference evidence="3 4" key="1">
    <citation type="submission" date="2020-08" db="EMBL/GenBank/DDBJ databases">
        <title>A Genomic Blueprint of the Chicken Gut Microbiome.</title>
        <authorList>
            <person name="Gilroy R."/>
            <person name="Ravi A."/>
            <person name="Getino M."/>
            <person name="Pursley I."/>
            <person name="Horton D.L."/>
            <person name="Alikhan N.-F."/>
            <person name="Baker D."/>
            <person name="Gharbi K."/>
            <person name="Hall N."/>
            <person name="Watson M."/>
            <person name="Adriaenssens E.M."/>
            <person name="Foster-Nyarko E."/>
            <person name="Jarju S."/>
            <person name="Secka A."/>
            <person name="Antonio M."/>
            <person name="Oren A."/>
            <person name="Chaudhuri R."/>
            <person name="La Ragione R.M."/>
            <person name="Hildebrand F."/>
            <person name="Pallen M.J."/>
        </authorList>
    </citation>
    <scope>NUCLEOTIDE SEQUENCE [LARGE SCALE GENOMIC DNA]</scope>
    <source>
        <strain evidence="3 4">Sa1YUN3</strain>
    </source>
</reference>
<dbReference type="RefSeq" id="WP_178257122.1">
    <property type="nucleotide sequence ID" value="NZ_JACSPQ010000017.1"/>
</dbReference>
<dbReference type="Pfam" id="PF07698">
    <property type="entry name" value="7TM-7TMR_HD"/>
    <property type="match status" value="1"/>
</dbReference>
<feature type="domain" description="HD/PDEase" evidence="2">
    <location>
        <begin position="473"/>
        <end position="629"/>
    </location>
</feature>
<dbReference type="PANTHER" id="PTHR36442:SF1">
    <property type="entry name" value="CYCLIC-DI-AMP PHOSPHODIESTERASE PGPH"/>
    <property type="match status" value="1"/>
</dbReference>
<organism evidence="3 4">
    <name type="scientific">Phocaeicola faecium</name>
    <dbReference type="NCBI Taxonomy" id="2762213"/>
    <lineage>
        <taxon>Bacteria</taxon>
        <taxon>Pseudomonadati</taxon>
        <taxon>Bacteroidota</taxon>
        <taxon>Bacteroidia</taxon>
        <taxon>Bacteroidales</taxon>
        <taxon>Bacteroidaceae</taxon>
        <taxon>Phocaeicola</taxon>
    </lineage>
</organism>
<evidence type="ECO:0000313" key="3">
    <source>
        <dbReference type="EMBL" id="MBD8002881.1"/>
    </source>
</evidence>
<dbReference type="Pfam" id="PF07697">
    <property type="entry name" value="7TMR-HDED"/>
    <property type="match status" value="1"/>
</dbReference>
<dbReference type="Pfam" id="PF01966">
    <property type="entry name" value="HD"/>
    <property type="match status" value="1"/>
</dbReference>
<dbReference type="InterPro" id="IPR011621">
    <property type="entry name" value="Metal-dep_PHydrolase_7TM_intra"/>
</dbReference>
<dbReference type="Proteomes" id="UP000616346">
    <property type="component" value="Unassembled WGS sequence"/>
</dbReference>
<keyword evidence="4" id="KW-1185">Reference proteome</keyword>
<evidence type="ECO:0000259" key="2">
    <source>
        <dbReference type="SMART" id="SM00471"/>
    </source>
</evidence>
<dbReference type="InterPro" id="IPR003607">
    <property type="entry name" value="HD/PDEase_dom"/>
</dbReference>
<dbReference type="NCBIfam" id="TIGR00277">
    <property type="entry name" value="HDIG"/>
    <property type="match status" value="1"/>
</dbReference>
<keyword evidence="1" id="KW-0472">Membrane</keyword>
<dbReference type="PANTHER" id="PTHR36442">
    <property type="entry name" value="CYCLIC-DI-AMP PHOSPHODIESTERASE PGPH"/>
    <property type="match status" value="1"/>
</dbReference>
<sequence length="685" mass="78991">MKNFQMKRQLSLKELLYKGLIFLATVLVIVYFLPREGKFNYVFEINKPWKYGLLQASFDFPIYKDDGEMVKEQDSIMRNYAPYYRLDKNIGEQMIRKFKDDYARNLNHIIPVAAYSHHIERLLRVIYEAGVIAPNDLEQIQKDSLNHIQMVDKNTSNQTEVKALYTFKRAYEMLVNADTVHYDKALLQRCNLNNYITPNLIYDAERSESAKRDLLSELSWANGFVMNGQKIIDRGEIIDQHTYNILKSLEKEWGKRSETVAEKRLTLFGQTLFVAILIFCFMTYLELFRRDYYDKRGCITLLFIIIVAFPVLSSIMVEHAILSVYIVPFAMIPMIIRIFLDSRTAFMAHVIAILLCSISLRTPHEFILLQTVAGMAGIYSLRELSQRSQLFQCALFVTCSYSLLYFALDLIHVSKIAQLSTHIYLHFVVNGILLLFTYPLLFILEKTFGFTSNVTLVELSNINNKLMRQMSEVAPGTFQHSLQLANLTAAAANRIDANSQLVRTGAMYHDIGKMLNPAFFTENQSGVNPHDQLDFRQSAQIVISHVTDGLKLADKYNLPQVIKDFISTHHGKGLTKYFYISYQNAHPGEEVDKEMFRYPGPNPFTKEQAILMMADSVEAASRSLPQYTEESISALVEKIIDSQVQEGYFKECPITFKDIATVKAVFKEKLKTMYHTRISYPELKK</sequence>
<dbReference type="SMART" id="SM00471">
    <property type="entry name" value="HDc"/>
    <property type="match status" value="1"/>
</dbReference>
<keyword evidence="1" id="KW-1133">Transmembrane helix</keyword>
<dbReference type="CDD" id="cd00077">
    <property type="entry name" value="HDc"/>
    <property type="match status" value="1"/>
</dbReference>
<evidence type="ECO:0000313" key="4">
    <source>
        <dbReference type="Proteomes" id="UP000616346"/>
    </source>
</evidence>
<feature type="transmembrane region" description="Helical" evidence="1">
    <location>
        <begin position="322"/>
        <end position="340"/>
    </location>
</feature>
<gene>
    <name evidence="3" type="ORF">H9626_11785</name>
</gene>
<name>A0ABR8VDN0_9BACT</name>
<comment type="caution">
    <text evidence="3">The sequence shown here is derived from an EMBL/GenBank/DDBJ whole genome shotgun (WGS) entry which is preliminary data.</text>
</comment>
<dbReference type="InterPro" id="IPR006675">
    <property type="entry name" value="HDIG_dom"/>
</dbReference>
<feature type="transmembrane region" description="Helical" evidence="1">
    <location>
        <begin position="297"/>
        <end position="316"/>
    </location>
</feature>
<dbReference type="InterPro" id="IPR006674">
    <property type="entry name" value="HD_domain"/>
</dbReference>
<dbReference type="InterPro" id="IPR052722">
    <property type="entry name" value="PgpH_phosphodiesterase"/>
</dbReference>
<protein>
    <submittedName>
        <fullName evidence="3">HDIG domain-containing protein</fullName>
    </submittedName>
</protein>
<proteinExistence type="predicted"/>
<accession>A0ABR8VDN0</accession>
<feature type="transmembrane region" description="Helical" evidence="1">
    <location>
        <begin position="423"/>
        <end position="444"/>
    </location>
</feature>
<dbReference type="SUPFAM" id="SSF109604">
    <property type="entry name" value="HD-domain/PDEase-like"/>
    <property type="match status" value="1"/>
</dbReference>
<dbReference type="EMBL" id="JACSPQ010000017">
    <property type="protein sequence ID" value="MBD8002881.1"/>
    <property type="molecule type" value="Genomic_DNA"/>
</dbReference>
<evidence type="ECO:0000256" key="1">
    <source>
        <dbReference type="SAM" id="Phobius"/>
    </source>
</evidence>
<feature type="transmembrane region" description="Helical" evidence="1">
    <location>
        <begin position="389"/>
        <end position="411"/>
    </location>
</feature>
<feature type="transmembrane region" description="Helical" evidence="1">
    <location>
        <begin position="15"/>
        <end position="33"/>
    </location>
</feature>
<dbReference type="Gene3D" id="1.10.3210.10">
    <property type="entry name" value="Hypothetical protein af1432"/>
    <property type="match status" value="1"/>
</dbReference>
<feature type="transmembrane region" description="Helical" evidence="1">
    <location>
        <begin position="265"/>
        <end position="285"/>
    </location>
</feature>